<evidence type="ECO:0000313" key="2">
    <source>
        <dbReference type="Proteomes" id="UP000693946"/>
    </source>
</evidence>
<sequence>MQIIQISHQNTYDINIIKHRPSVIIFVSLSHMSVKYITTGTGTVETVRLQSSESDFSLQSQTCQTSVFRVRLVRLQSSESDFSLQSQTCQTSVFRVRLVRLQSLESDFSL</sequence>
<keyword evidence="2" id="KW-1185">Reference proteome</keyword>
<dbReference type="EMBL" id="JAGKHQ010000021">
    <property type="protein sequence ID" value="KAG7476226.1"/>
    <property type="molecule type" value="Genomic_DNA"/>
</dbReference>
<proteinExistence type="predicted"/>
<protein>
    <submittedName>
        <fullName evidence="1">Uncharacterized protein</fullName>
    </submittedName>
</protein>
<accession>A0AAV6PYB1</accession>
<dbReference type="EMBL" id="JAGKHQ010000021">
    <property type="protein sequence ID" value="KAG7476228.1"/>
    <property type="molecule type" value="Genomic_DNA"/>
</dbReference>
<reference evidence="1 2" key="1">
    <citation type="journal article" date="2021" name="Sci. Rep.">
        <title>Chromosome anchoring in Senegalese sole (Solea senegalensis) reveals sex-associated markers and genome rearrangements in flatfish.</title>
        <authorList>
            <person name="Guerrero-Cozar I."/>
            <person name="Gomez-Garrido J."/>
            <person name="Berbel C."/>
            <person name="Martinez-Blanch J.F."/>
            <person name="Alioto T."/>
            <person name="Claros M.G."/>
            <person name="Gagnaire P.A."/>
            <person name="Manchado M."/>
        </authorList>
    </citation>
    <scope>NUCLEOTIDE SEQUENCE [LARGE SCALE GENOMIC DNA]</scope>
    <source>
        <strain evidence="1">Sse05_10M</strain>
    </source>
</reference>
<dbReference type="EMBL" id="JAGKHQ010000021">
    <property type="protein sequence ID" value="KAG7476237.1"/>
    <property type="molecule type" value="Genomic_DNA"/>
</dbReference>
<dbReference type="EMBL" id="JAGKHQ010000021">
    <property type="protein sequence ID" value="KAG7476225.1"/>
    <property type="molecule type" value="Genomic_DNA"/>
</dbReference>
<dbReference type="EMBL" id="JAGKHQ010000021">
    <property type="protein sequence ID" value="KAG7476229.1"/>
    <property type="molecule type" value="Genomic_DNA"/>
</dbReference>
<reference evidence="1" key="2">
    <citation type="submission" date="2021-03" db="EMBL/GenBank/DDBJ databases">
        <authorList>
            <person name="Guerrero-Cozar I."/>
            <person name="Gomez-Garrido J."/>
            <person name="Berbel C."/>
            <person name="Martinez-Blanch J.F."/>
            <person name="Alioto T."/>
            <person name="Claros M.G."/>
            <person name="Gagnaire P.A."/>
            <person name="Manchado M."/>
        </authorList>
    </citation>
    <scope>NUCLEOTIDE SEQUENCE</scope>
    <source>
        <strain evidence="1">Sse05_10M</strain>
        <tissue evidence="1">Blood</tissue>
    </source>
</reference>
<gene>
    <name evidence="1" type="ORF">JOB18_049237</name>
</gene>
<dbReference type="AlphaFoldDB" id="A0AAV6PYB1"/>
<dbReference type="Proteomes" id="UP000693946">
    <property type="component" value="Linkage Group LG9"/>
</dbReference>
<comment type="caution">
    <text evidence="1">The sequence shown here is derived from an EMBL/GenBank/DDBJ whole genome shotgun (WGS) entry which is preliminary data.</text>
</comment>
<dbReference type="EMBL" id="JAGKHQ010000021">
    <property type="protein sequence ID" value="KAG7476236.1"/>
    <property type="molecule type" value="Genomic_DNA"/>
</dbReference>
<organism evidence="1 2">
    <name type="scientific">Solea senegalensis</name>
    <name type="common">Senegalese sole</name>
    <dbReference type="NCBI Taxonomy" id="28829"/>
    <lineage>
        <taxon>Eukaryota</taxon>
        <taxon>Metazoa</taxon>
        <taxon>Chordata</taxon>
        <taxon>Craniata</taxon>
        <taxon>Vertebrata</taxon>
        <taxon>Euteleostomi</taxon>
        <taxon>Actinopterygii</taxon>
        <taxon>Neopterygii</taxon>
        <taxon>Teleostei</taxon>
        <taxon>Neoteleostei</taxon>
        <taxon>Acanthomorphata</taxon>
        <taxon>Carangaria</taxon>
        <taxon>Pleuronectiformes</taxon>
        <taxon>Pleuronectoidei</taxon>
        <taxon>Soleidae</taxon>
        <taxon>Solea</taxon>
    </lineage>
</organism>
<name>A0AAV6PYB1_SOLSE</name>
<dbReference type="EMBL" id="JAGKHQ010000021">
    <property type="protein sequence ID" value="KAG7476231.1"/>
    <property type="molecule type" value="Genomic_DNA"/>
</dbReference>
<dbReference type="EMBL" id="JAGKHQ010000021">
    <property type="protein sequence ID" value="KAG7476230.1"/>
    <property type="molecule type" value="Genomic_DNA"/>
</dbReference>
<evidence type="ECO:0000313" key="1">
    <source>
        <dbReference type="EMBL" id="KAG7476230.1"/>
    </source>
</evidence>